<accession>A0A225NL82</accession>
<dbReference type="AlphaFoldDB" id="A0A225NL82"/>
<evidence type="ECO:0000313" key="6">
    <source>
        <dbReference type="Proteomes" id="UP000215377"/>
    </source>
</evidence>
<dbReference type="PANTHER" id="PTHR43708">
    <property type="entry name" value="CONSERVED EXPRESSED OXIDOREDUCTASE (EUROFUNG)"/>
    <property type="match status" value="1"/>
</dbReference>
<dbReference type="GO" id="GO:0016491">
    <property type="term" value="F:oxidoreductase activity"/>
    <property type="evidence" value="ECO:0007669"/>
    <property type="project" value="UniProtKB-KW"/>
</dbReference>
<gene>
    <name evidence="5" type="ORF">ATO3_13970</name>
</gene>
<comment type="caution">
    <text evidence="5">The sequence shown here is derived from an EMBL/GenBank/DDBJ whole genome shotgun (WGS) entry which is preliminary data.</text>
</comment>
<evidence type="ECO:0000259" key="4">
    <source>
        <dbReference type="Pfam" id="PF22725"/>
    </source>
</evidence>
<organism evidence="5 6">
    <name type="scientific">Marinibacterium profundimaris</name>
    <dbReference type="NCBI Taxonomy" id="1679460"/>
    <lineage>
        <taxon>Bacteria</taxon>
        <taxon>Pseudomonadati</taxon>
        <taxon>Pseudomonadota</taxon>
        <taxon>Alphaproteobacteria</taxon>
        <taxon>Rhodobacterales</taxon>
        <taxon>Paracoccaceae</taxon>
        <taxon>Marinibacterium</taxon>
    </lineage>
</organism>
<feature type="domain" description="GFO/IDH/MocA-like oxidoreductase" evidence="4">
    <location>
        <begin position="137"/>
        <end position="270"/>
    </location>
</feature>
<sequence length="384" mass="42400">MNDTPRRTGIAFVGCGFVSDLYMETLPNWTDVLEHLGVWDIDAARLEHFTRTYDLHAFTSFEDLLANPAVEIVVNLTNPSQHYAISKAALEAGKHVYSEKPLAMELDQAEELVALAAERGLQVVSAPSSVLGDAAQRLWEGVRSGQLGAPRLVYAEIDDGMVHRIGYETWQSVTGAYWPAKDEFSVGCTLEHAGYALTWMVAMFGSVTEVTSVAALLIPQKGPHTPDNYVTPDFSCALLKFESGVVGRLTNSIIAPHDHHFRVFCDEGHFFAKEIWDFGTPVKSVPLATSRLARQLEKRLGWEAGRNLNKTPTRKVIYSKRGHPMDFALGPAEMAQAIKVGQAPRLAGDFSLHITEVSLAIQYPEVYGTPYEPRSRSQAIIPMS</sequence>
<dbReference type="Gene3D" id="3.30.360.10">
    <property type="entry name" value="Dihydrodipicolinate Reductase, domain 2"/>
    <property type="match status" value="1"/>
</dbReference>
<dbReference type="Proteomes" id="UP000215377">
    <property type="component" value="Unassembled WGS sequence"/>
</dbReference>
<dbReference type="InterPro" id="IPR000683">
    <property type="entry name" value="Gfo/Idh/MocA-like_OxRdtase_N"/>
</dbReference>
<dbReference type="SUPFAM" id="SSF51735">
    <property type="entry name" value="NAD(P)-binding Rossmann-fold domains"/>
    <property type="match status" value="1"/>
</dbReference>
<evidence type="ECO:0000313" key="5">
    <source>
        <dbReference type="EMBL" id="OWU72821.1"/>
    </source>
</evidence>
<dbReference type="SUPFAM" id="SSF55347">
    <property type="entry name" value="Glyceraldehyde-3-phosphate dehydrogenase-like, C-terminal domain"/>
    <property type="match status" value="1"/>
</dbReference>
<feature type="domain" description="Gfo/Idh/MocA-like oxidoreductase N-terminal" evidence="3">
    <location>
        <begin position="10"/>
        <end position="123"/>
    </location>
</feature>
<dbReference type="Gene3D" id="3.40.50.720">
    <property type="entry name" value="NAD(P)-binding Rossmann-like Domain"/>
    <property type="match status" value="1"/>
</dbReference>
<reference evidence="5 6" key="1">
    <citation type="submission" date="2013-04" db="EMBL/GenBank/DDBJ databases">
        <title>Oceanicola sp. 22II1-22F33 Genome Sequencing.</title>
        <authorList>
            <person name="Lai Q."/>
            <person name="Li G."/>
            <person name="Shao Z."/>
        </authorList>
    </citation>
    <scope>NUCLEOTIDE SEQUENCE [LARGE SCALE GENOMIC DNA]</scope>
    <source>
        <strain evidence="5 6">22II1-22F33</strain>
    </source>
</reference>
<dbReference type="RefSeq" id="WP_143747273.1">
    <property type="nucleotide sequence ID" value="NZ_AQQR01000005.1"/>
</dbReference>
<evidence type="ECO:0000256" key="1">
    <source>
        <dbReference type="ARBA" id="ARBA00010928"/>
    </source>
</evidence>
<dbReference type="Pfam" id="PF22725">
    <property type="entry name" value="GFO_IDH_MocA_C3"/>
    <property type="match status" value="1"/>
</dbReference>
<dbReference type="EMBL" id="AQQR01000005">
    <property type="protein sequence ID" value="OWU72821.1"/>
    <property type="molecule type" value="Genomic_DNA"/>
</dbReference>
<evidence type="ECO:0000259" key="3">
    <source>
        <dbReference type="Pfam" id="PF01408"/>
    </source>
</evidence>
<dbReference type="PANTHER" id="PTHR43708:SF5">
    <property type="entry name" value="CONSERVED EXPRESSED OXIDOREDUCTASE (EUROFUNG)-RELATED"/>
    <property type="match status" value="1"/>
</dbReference>
<dbReference type="InterPro" id="IPR036291">
    <property type="entry name" value="NAD(P)-bd_dom_sf"/>
</dbReference>
<name>A0A225NL82_9RHOB</name>
<keyword evidence="2" id="KW-0560">Oxidoreductase</keyword>
<dbReference type="InterPro" id="IPR051317">
    <property type="entry name" value="Gfo/Idh/MocA_oxidoreduct"/>
</dbReference>
<proteinExistence type="inferred from homology"/>
<evidence type="ECO:0000256" key="2">
    <source>
        <dbReference type="ARBA" id="ARBA00023002"/>
    </source>
</evidence>
<dbReference type="Pfam" id="PF01408">
    <property type="entry name" value="GFO_IDH_MocA"/>
    <property type="match status" value="1"/>
</dbReference>
<protein>
    <submittedName>
        <fullName evidence="5">Uncharacterized protein</fullName>
    </submittedName>
</protein>
<keyword evidence="6" id="KW-1185">Reference proteome</keyword>
<dbReference type="OrthoDB" id="9776544at2"/>
<dbReference type="GO" id="GO:0000166">
    <property type="term" value="F:nucleotide binding"/>
    <property type="evidence" value="ECO:0007669"/>
    <property type="project" value="InterPro"/>
</dbReference>
<dbReference type="InterPro" id="IPR055170">
    <property type="entry name" value="GFO_IDH_MocA-like_dom"/>
</dbReference>
<comment type="similarity">
    <text evidence="1">Belongs to the Gfo/Idh/MocA family.</text>
</comment>